<proteinExistence type="predicted"/>
<reference evidence="2 3" key="1">
    <citation type="submission" date="2018-08" db="EMBL/GenBank/DDBJ databases">
        <title>Sequencing the genomes of 1000 actinobacteria strains.</title>
        <authorList>
            <person name="Klenk H.-P."/>
        </authorList>
    </citation>
    <scope>NUCLEOTIDE SEQUENCE [LARGE SCALE GENOMIC DNA]</scope>
    <source>
        <strain evidence="2 3">DSM 22891</strain>
    </source>
</reference>
<feature type="transmembrane region" description="Helical" evidence="1">
    <location>
        <begin position="153"/>
        <end position="171"/>
    </location>
</feature>
<comment type="caution">
    <text evidence="2">The sequence shown here is derived from an EMBL/GenBank/DDBJ whole genome shotgun (WGS) entry which is preliminary data.</text>
</comment>
<accession>A0A3D9V5E6</accession>
<keyword evidence="3" id="KW-1185">Reference proteome</keyword>
<gene>
    <name evidence="2" type="ORF">DFJ64_1315</name>
</gene>
<organism evidence="2 3">
    <name type="scientific">Thermasporomyces composti</name>
    <dbReference type="NCBI Taxonomy" id="696763"/>
    <lineage>
        <taxon>Bacteria</taxon>
        <taxon>Bacillati</taxon>
        <taxon>Actinomycetota</taxon>
        <taxon>Actinomycetes</taxon>
        <taxon>Propionibacteriales</taxon>
        <taxon>Nocardioidaceae</taxon>
        <taxon>Thermasporomyces</taxon>
    </lineage>
</organism>
<name>A0A3D9V5E6_THECX</name>
<keyword evidence="1" id="KW-0812">Transmembrane</keyword>
<protein>
    <submittedName>
        <fullName evidence="2">Uncharacterized protein</fullName>
    </submittedName>
</protein>
<keyword evidence="1" id="KW-0472">Membrane</keyword>
<feature type="transmembrane region" description="Helical" evidence="1">
    <location>
        <begin position="177"/>
        <end position="199"/>
    </location>
</feature>
<dbReference type="Proteomes" id="UP000256485">
    <property type="component" value="Unassembled WGS sequence"/>
</dbReference>
<evidence type="ECO:0000313" key="3">
    <source>
        <dbReference type="Proteomes" id="UP000256485"/>
    </source>
</evidence>
<dbReference type="AlphaFoldDB" id="A0A3D9V5E6"/>
<evidence type="ECO:0000256" key="1">
    <source>
        <dbReference type="SAM" id="Phobius"/>
    </source>
</evidence>
<feature type="transmembrane region" description="Helical" evidence="1">
    <location>
        <begin position="41"/>
        <end position="58"/>
    </location>
</feature>
<sequence>MAVPELPPALTRGAVILGETGTVAPKMTTAQALLNAGKANWAWIAFGVAASLFLFYLTDVDEEKLQEAAGKWGAAGKALSEDFPKQVEEAIKNALGKDGEKWGPPEELADREAFDTFIQKFLAEAKAVGQACDTNSDAVKEAINQMNELADQLLQAVIVGVGAALVLVPLLNSVLGSAQAAAASVAVGAGLVAVVAFMFQQLQPVLEAVSSLIFGTQKVAFSSDSTNVYGGEREIDFEDITIEFPEDIY</sequence>
<dbReference type="RefSeq" id="WP_147304619.1">
    <property type="nucleotide sequence ID" value="NZ_QTUC01000001.1"/>
</dbReference>
<keyword evidence="1" id="KW-1133">Transmembrane helix</keyword>
<dbReference type="EMBL" id="QTUC01000001">
    <property type="protein sequence ID" value="REF35923.1"/>
    <property type="molecule type" value="Genomic_DNA"/>
</dbReference>
<evidence type="ECO:0000313" key="2">
    <source>
        <dbReference type="EMBL" id="REF35923.1"/>
    </source>
</evidence>